<gene>
    <name evidence="3" type="ORF">ETU09_02775</name>
</gene>
<dbReference type="OrthoDB" id="603864at2"/>
<dbReference type="Proteomes" id="UP000319499">
    <property type="component" value="Unassembled WGS sequence"/>
</dbReference>
<evidence type="ECO:0000256" key="1">
    <source>
        <dbReference type="SAM" id="MobiDB-lite"/>
    </source>
</evidence>
<dbReference type="Pfam" id="PF15604">
    <property type="entry name" value="Ntox15"/>
    <property type="match status" value="1"/>
</dbReference>
<feature type="compositionally biased region" description="Basic and acidic residues" evidence="1">
    <location>
        <begin position="47"/>
        <end position="63"/>
    </location>
</feature>
<dbReference type="EMBL" id="SELH01000013">
    <property type="protein sequence ID" value="TWP29923.1"/>
    <property type="molecule type" value="Genomic_DNA"/>
</dbReference>
<dbReference type="InterPro" id="IPR028949">
    <property type="entry name" value="Ntox15"/>
</dbReference>
<feature type="domain" description="Novel toxin 15" evidence="2">
    <location>
        <begin position="1"/>
        <end position="62"/>
    </location>
</feature>
<protein>
    <recommendedName>
        <fullName evidence="2">Novel toxin 15 domain-containing protein</fullName>
    </recommendedName>
</protein>
<reference evidence="3 4" key="1">
    <citation type="submission" date="2019-02" db="EMBL/GenBank/DDBJ databases">
        <title>Apibacter muscae sp. nov.: a novel member of the house fly microbiota.</title>
        <authorList>
            <person name="Park R."/>
        </authorList>
    </citation>
    <scope>NUCLEOTIDE SEQUENCE [LARGE SCALE GENOMIC DNA]</scope>
    <source>
        <strain evidence="3 4">AL1</strain>
    </source>
</reference>
<keyword evidence="4" id="KW-1185">Reference proteome</keyword>
<feature type="region of interest" description="Disordered" evidence="1">
    <location>
        <begin position="1"/>
        <end position="63"/>
    </location>
</feature>
<accession>A0A563DJ73</accession>
<proteinExistence type="predicted"/>
<evidence type="ECO:0000313" key="3">
    <source>
        <dbReference type="EMBL" id="TWP29923.1"/>
    </source>
</evidence>
<organism evidence="3 4">
    <name type="scientific">Apibacter muscae</name>
    <dbReference type="NCBI Taxonomy" id="2509004"/>
    <lineage>
        <taxon>Bacteria</taxon>
        <taxon>Pseudomonadati</taxon>
        <taxon>Bacteroidota</taxon>
        <taxon>Flavobacteriia</taxon>
        <taxon>Flavobacteriales</taxon>
        <taxon>Weeksellaceae</taxon>
        <taxon>Apibacter</taxon>
    </lineage>
</organism>
<comment type="caution">
    <text evidence="3">The sequence shown here is derived from an EMBL/GenBank/DDBJ whole genome shotgun (WGS) entry which is preliminary data.</text>
</comment>
<name>A0A563DJ73_9FLAO</name>
<dbReference type="AlphaFoldDB" id="A0A563DJ73"/>
<evidence type="ECO:0000259" key="2">
    <source>
        <dbReference type="Pfam" id="PF15604"/>
    </source>
</evidence>
<sequence length="63" mass="6868">MHDPDQIAGGHGENITGLGDSPINSSIGSQWSKDGRANSLDQQIRYQAEKMTPEESKNTDLKI</sequence>
<dbReference type="RefSeq" id="WP_146291738.1">
    <property type="nucleotide sequence ID" value="NZ_SELH01000013.1"/>
</dbReference>
<evidence type="ECO:0000313" key="4">
    <source>
        <dbReference type="Proteomes" id="UP000319499"/>
    </source>
</evidence>
<feature type="compositionally biased region" description="Polar residues" evidence="1">
    <location>
        <begin position="22"/>
        <end position="32"/>
    </location>
</feature>